<evidence type="ECO:0000256" key="2">
    <source>
        <dbReference type="ARBA" id="ARBA00023002"/>
    </source>
</evidence>
<comment type="caution">
    <text evidence="5">The sequence shown here is derived from an EMBL/GenBank/DDBJ whole genome shotgun (WGS) entry which is preliminary data.</text>
</comment>
<name>A0A8H6HZZ5_9AGAR</name>
<keyword evidence="2" id="KW-0560">Oxidoreductase</keyword>
<keyword evidence="4" id="KW-1133">Transmembrane helix</keyword>
<dbReference type="PANTHER" id="PTHR33365:SF11">
    <property type="entry name" value="TAT PATHWAY SIGNAL SEQUENCE"/>
    <property type="match status" value="1"/>
</dbReference>
<dbReference type="Proteomes" id="UP000521943">
    <property type="component" value="Unassembled WGS sequence"/>
</dbReference>
<dbReference type="AlphaFoldDB" id="A0A8H6HZZ5"/>
<accession>A0A8H6HZZ5</accession>
<comment type="pathway">
    <text evidence="1">Mycotoxin biosynthesis.</text>
</comment>
<keyword evidence="4" id="KW-0472">Membrane</keyword>
<proteinExistence type="inferred from homology"/>
<dbReference type="GO" id="GO:0016491">
    <property type="term" value="F:oxidoreductase activity"/>
    <property type="evidence" value="ECO:0007669"/>
    <property type="project" value="UniProtKB-KW"/>
</dbReference>
<keyword evidence="6" id="KW-1185">Reference proteome</keyword>
<dbReference type="PANTHER" id="PTHR33365">
    <property type="entry name" value="YALI0B05434P"/>
    <property type="match status" value="1"/>
</dbReference>
<dbReference type="EMBL" id="JACGCI010000030">
    <property type="protein sequence ID" value="KAF6755422.1"/>
    <property type="molecule type" value="Genomic_DNA"/>
</dbReference>
<protein>
    <submittedName>
        <fullName evidence="5">Uncharacterized protein</fullName>
    </submittedName>
</protein>
<dbReference type="InterPro" id="IPR021765">
    <property type="entry name" value="UstYa-like"/>
</dbReference>
<keyword evidence="4" id="KW-0812">Transmembrane</keyword>
<reference evidence="5 6" key="1">
    <citation type="submission" date="2020-07" db="EMBL/GenBank/DDBJ databases">
        <title>Comparative genomics of pyrophilous fungi reveals a link between fire events and developmental genes.</title>
        <authorList>
            <consortium name="DOE Joint Genome Institute"/>
            <person name="Steindorff A.S."/>
            <person name="Carver A."/>
            <person name="Calhoun S."/>
            <person name="Stillman K."/>
            <person name="Liu H."/>
            <person name="Lipzen A."/>
            <person name="Pangilinan J."/>
            <person name="Labutti K."/>
            <person name="Bruns T.D."/>
            <person name="Grigoriev I.V."/>
        </authorList>
    </citation>
    <scope>NUCLEOTIDE SEQUENCE [LARGE SCALE GENOMIC DNA]</scope>
    <source>
        <strain evidence="5 6">CBS 144469</strain>
    </source>
</reference>
<sequence length="226" mass="25306">MPSSYAHYSLVATPHILGRFMMGRDISPLHAGMLVGIAILTTLNVARFLLNVGYLYRIGKAAQLLAVQGNGVPRDIPILIQQAMMVFEPTERYGLHDVQDWESLAPGSGWIKLTSGNTSWPFAVTIYHQLHCLNFMRYDLTQSKKGVKPTKDVLEHAGHCYNYVRMGIVCGSDITLEPRIVEEVGCNNPAPPALGVPHICRDWTQIREFVGENYHRNIDYLIRSTG</sequence>
<dbReference type="Pfam" id="PF11807">
    <property type="entry name" value="UstYa"/>
    <property type="match status" value="1"/>
</dbReference>
<organism evidence="5 6">
    <name type="scientific">Ephemerocybe angulata</name>
    <dbReference type="NCBI Taxonomy" id="980116"/>
    <lineage>
        <taxon>Eukaryota</taxon>
        <taxon>Fungi</taxon>
        <taxon>Dikarya</taxon>
        <taxon>Basidiomycota</taxon>
        <taxon>Agaricomycotina</taxon>
        <taxon>Agaricomycetes</taxon>
        <taxon>Agaricomycetidae</taxon>
        <taxon>Agaricales</taxon>
        <taxon>Agaricineae</taxon>
        <taxon>Psathyrellaceae</taxon>
        <taxon>Ephemerocybe</taxon>
    </lineage>
</organism>
<evidence type="ECO:0000256" key="3">
    <source>
        <dbReference type="ARBA" id="ARBA00035112"/>
    </source>
</evidence>
<dbReference type="GO" id="GO:0043386">
    <property type="term" value="P:mycotoxin biosynthetic process"/>
    <property type="evidence" value="ECO:0007669"/>
    <property type="project" value="InterPro"/>
</dbReference>
<gene>
    <name evidence="5" type="ORF">DFP72DRAFT_964978</name>
</gene>
<dbReference type="OrthoDB" id="3687641at2759"/>
<evidence type="ECO:0000313" key="6">
    <source>
        <dbReference type="Proteomes" id="UP000521943"/>
    </source>
</evidence>
<evidence type="ECO:0000256" key="1">
    <source>
        <dbReference type="ARBA" id="ARBA00004685"/>
    </source>
</evidence>
<feature type="transmembrane region" description="Helical" evidence="4">
    <location>
        <begin position="29"/>
        <end position="50"/>
    </location>
</feature>
<comment type="similarity">
    <text evidence="3">Belongs to the ustYa family.</text>
</comment>
<evidence type="ECO:0000313" key="5">
    <source>
        <dbReference type="EMBL" id="KAF6755422.1"/>
    </source>
</evidence>
<evidence type="ECO:0000256" key="4">
    <source>
        <dbReference type="SAM" id="Phobius"/>
    </source>
</evidence>